<evidence type="ECO:0000313" key="5">
    <source>
        <dbReference type="EMBL" id="CAF4036049.1"/>
    </source>
</evidence>
<dbReference type="EMBL" id="CAJOAX010000641">
    <property type="protein sequence ID" value="CAF3628147.1"/>
    <property type="molecule type" value="Genomic_DNA"/>
</dbReference>
<dbReference type="Proteomes" id="UP000663874">
    <property type="component" value="Unassembled WGS sequence"/>
</dbReference>
<feature type="region of interest" description="Disordered" evidence="3">
    <location>
        <begin position="284"/>
        <end position="303"/>
    </location>
</feature>
<accession>A0A818PW80</accession>
<dbReference type="Proteomes" id="UP000663823">
    <property type="component" value="Unassembled WGS sequence"/>
</dbReference>
<organism evidence="4 6">
    <name type="scientific">Rotaria sordida</name>
    <dbReference type="NCBI Taxonomy" id="392033"/>
    <lineage>
        <taxon>Eukaryota</taxon>
        <taxon>Metazoa</taxon>
        <taxon>Spiralia</taxon>
        <taxon>Gnathifera</taxon>
        <taxon>Rotifera</taxon>
        <taxon>Eurotatoria</taxon>
        <taxon>Bdelloidea</taxon>
        <taxon>Philodinida</taxon>
        <taxon>Philodinidae</taxon>
        <taxon>Rotaria</taxon>
    </lineage>
</organism>
<evidence type="ECO:0000313" key="4">
    <source>
        <dbReference type="EMBL" id="CAF3628147.1"/>
    </source>
</evidence>
<dbReference type="SUPFAM" id="SSF63825">
    <property type="entry name" value="YWTD domain"/>
    <property type="match status" value="1"/>
</dbReference>
<dbReference type="EMBL" id="CAJOBE010007437">
    <property type="protein sequence ID" value="CAF4036049.1"/>
    <property type="molecule type" value="Genomic_DNA"/>
</dbReference>
<name>A0A818PW80_9BILA</name>
<sequence>MELALLFLRAPSYIIPNIPVDARWAQNGTTVAGGHGWGNANNQLNNPNGLFVDDDQTVVIADWLNHRIIQWKVGDTSGQVVAGGNGPGNRLDQLNQPTDVLIDKETDSLIICDWGNRRVVRWSRRSGTTQGEILIDNIDCWRLTMDDQRYLYISDIEKDEVRRYQLGDKIGTIVAGGNDKGAGLNQFNWPRCIFVDQQQTAYVSDLNNHRVMKWNKGAKEGIVVAGGQGYGNALTQLSNQTTTTSSDSSLLLFSPSTYDNSPLLDSLVNMTIKRKRQDKHSYINEKNNNTPISKRFHNSTNDNENVLDDNIVIENKTLT</sequence>
<comment type="caution">
    <text evidence="4">The sequence shown here is derived from an EMBL/GenBank/DDBJ whole genome shotgun (WGS) entry which is preliminary data.</text>
</comment>
<evidence type="ECO:0000313" key="6">
    <source>
        <dbReference type="Proteomes" id="UP000663823"/>
    </source>
</evidence>
<evidence type="ECO:0000256" key="1">
    <source>
        <dbReference type="ARBA" id="ARBA00022737"/>
    </source>
</evidence>
<dbReference type="InterPro" id="IPR050952">
    <property type="entry name" value="TRIM-NHL_E3_ligases"/>
</dbReference>
<dbReference type="AlphaFoldDB" id="A0A818PW80"/>
<dbReference type="Gene3D" id="2.120.10.30">
    <property type="entry name" value="TolB, C-terminal domain"/>
    <property type="match status" value="2"/>
</dbReference>
<dbReference type="InterPro" id="IPR011042">
    <property type="entry name" value="6-blade_b-propeller_TolB-like"/>
</dbReference>
<dbReference type="InterPro" id="IPR001258">
    <property type="entry name" value="NHL_repeat"/>
</dbReference>
<protein>
    <submittedName>
        <fullName evidence="4">Uncharacterized protein</fullName>
    </submittedName>
</protein>
<dbReference type="PROSITE" id="PS51125">
    <property type="entry name" value="NHL"/>
    <property type="match status" value="1"/>
</dbReference>
<reference evidence="4" key="1">
    <citation type="submission" date="2021-02" db="EMBL/GenBank/DDBJ databases">
        <authorList>
            <person name="Nowell W R."/>
        </authorList>
    </citation>
    <scope>NUCLEOTIDE SEQUENCE</scope>
</reference>
<dbReference type="PANTHER" id="PTHR24104">
    <property type="entry name" value="E3 UBIQUITIN-PROTEIN LIGASE NHLRC1-RELATED"/>
    <property type="match status" value="1"/>
</dbReference>
<evidence type="ECO:0000256" key="2">
    <source>
        <dbReference type="PROSITE-ProRule" id="PRU00504"/>
    </source>
</evidence>
<feature type="repeat" description="NHL" evidence="2">
    <location>
        <begin position="35"/>
        <end position="74"/>
    </location>
</feature>
<keyword evidence="1" id="KW-0677">Repeat</keyword>
<proteinExistence type="predicted"/>
<evidence type="ECO:0000256" key="3">
    <source>
        <dbReference type="SAM" id="MobiDB-lite"/>
    </source>
</evidence>
<gene>
    <name evidence="5" type="ORF">FNK824_LOCUS27910</name>
    <name evidence="4" type="ORF">OTI717_LOCUS8167</name>
</gene>